<dbReference type="EMBL" id="RXNS01000006">
    <property type="protein sequence ID" value="RTR04960.1"/>
    <property type="molecule type" value="Genomic_DNA"/>
</dbReference>
<dbReference type="Gene3D" id="3.20.20.450">
    <property type="entry name" value="EAL domain"/>
    <property type="match status" value="1"/>
</dbReference>
<evidence type="ECO:0000313" key="3">
    <source>
        <dbReference type="Proteomes" id="UP000267400"/>
    </source>
</evidence>
<name>A0A431V3S3_9GAMM</name>
<feature type="domain" description="EAL" evidence="1">
    <location>
        <begin position="541"/>
        <end position="797"/>
    </location>
</feature>
<dbReference type="PANTHER" id="PTHR33121">
    <property type="entry name" value="CYCLIC DI-GMP PHOSPHODIESTERASE PDEF"/>
    <property type="match status" value="1"/>
</dbReference>
<dbReference type="Proteomes" id="UP000267400">
    <property type="component" value="Unassembled WGS sequence"/>
</dbReference>
<sequence length="798" mass="87315">MRLGPRGMWWLGLLVLLFGAWPALAAAQAPPARMLVLASYHSGNPWTNELVERIDAAAERLALPALDVDYLDARRLGEAEAFRLELSRLEGRRAVSPADRLLLLDDAAVRFYLQHVDALGEPSRVVALGVNDDALRRRAVARGVKLILYPDLASESLRFLADAFGGPLPVLVLGDRTPVGVDLTTDFLASLSRAEAAHAVDVLWDWTPASVTRALADLPADTRVYLVEGQTTGAGDLDLRRRGWLPDLQANGIPVFCHLPYQVALGCSGGAILDTRRLGTLAVEALVSPAFARLPARQAVGAGRRVLDARWSGRVPARLASRVEWLAVGATLQRAELSSQRLLWASVGVGGVLAGSVLVLAWSRGRAQRARRQLMVDRLTGLPTRQVLESDFDNAQAARDGWMFELSSPMLRDYRVRLGLPAAQAMFLEQLALIREAMPPHWSLYAGSGFNLLGVIPDGQDVAKGEQHFDAMLARLDGLLRTDATHRLAWHASLLRLGGHRADVTQCCAALDDGLVRLERQGWRQPVMPVEPLAAQAATRFRRLADAIETLIAAPEAQWRLVLQPKVRPSDHALLGVEALIRWRHPQLGDIAPGEFLPVVESLGHSARLDRWVMETSLAWLEAHRDRLSTLPSLAINVNLATLESEGFLLALAAQLEARGLPPQCLELEVTEHADFSDLTRVEAVLDRLHDLGVRVALDDFGTGYTAFQLLQRLPFDVVKLDRTLLLAAGEHGRAFEAYEAMVRFCRQLGLDVVAEGVETSAQATWLAGQDIQALQGFGLARPLELDDYLARYAGGGR</sequence>
<evidence type="ECO:0000313" key="2">
    <source>
        <dbReference type="EMBL" id="RTR04960.1"/>
    </source>
</evidence>
<dbReference type="InterPro" id="IPR001633">
    <property type="entry name" value="EAL_dom"/>
</dbReference>
<dbReference type="InterPro" id="IPR035919">
    <property type="entry name" value="EAL_sf"/>
</dbReference>
<dbReference type="OrthoDB" id="8731447at2"/>
<dbReference type="Pfam" id="PF00563">
    <property type="entry name" value="EAL"/>
    <property type="match status" value="1"/>
</dbReference>
<dbReference type="CDD" id="cd01948">
    <property type="entry name" value="EAL"/>
    <property type="match status" value="1"/>
</dbReference>
<dbReference type="RefSeq" id="WP_126482668.1">
    <property type="nucleotide sequence ID" value="NZ_RXNS01000006.1"/>
</dbReference>
<organism evidence="2 3">
    <name type="scientific">Halomonas nitroreducens</name>
    <dbReference type="NCBI Taxonomy" id="447425"/>
    <lineage>
        <taxon>Bacteria</taxon>
        <taxon>Pseudomonadati</taxon>
        <taxon>Pseudomonadota</taxon>
        <taxon>Gammaproteobacteria</taxon>
        <taxon>Oceanospirillales</taxon>
        <taxon>Halomonadaceae</taxon>
        <taxon>Halomonas</taxon>
    </lineage>
</organism>
<keyword evidence="3" id="KW-1185">Reference proteome</keyword>
<dbReference type="GO" id="GO:0071111">
    <property type="term" value="F:cyclic-guanylate-specific phosphodiesterase activity"/>
    <property type="evidence" value="ECO:0007669"/>
    <property type="project" value="InterPro"/>
</dbReference>
<dbReference type="SUPFAM" id="SSF141868">
    <property type="entry name" value="EAL domain-like"/>
    <property type="match status" value="1"/>
</dbReference>
<dbReference type="InterPro" id="IPR050706">
    <property type="entry name" value="Cyclic-di-GMP_PDE-like"/>
</dbReference>
<comment type="caution">
    <text evidence="2">The sequence shown here is derived from an EMBL/GenBank/DDBJ whole genome shotgun (WGS) entry which is preliminary data.</text>
</comment>
<dbReference type="AlphaFoldDB" id="A0A431V3S3"/>
<dbReference type="PROSITE" id="PS50883">
    <property type="entry name" value="EAL"/>
    <property type="match status" value="1"/>
</dbReference>
<protein>
    <submittedName>
        <fullName evidence="2">EAL domain-containing protein</fullName>
    </submittedName>
</protein>
<dbReference type="PANTHER" id="PTHR33121:SF79">
    <property type="entry name" value="CYCLIC DI-GMP PHOSPHODIESTERASE PDED-RELATED"/>
    <property type="match status" value="1"/>
</dbReference>
<accession>A0A431V3S3</accession>
<proteinExistence type="predicted"/>
<evidence type="ECO:0000259" key="1">
    <source>
        <dbReference type="PROSITE" id="PS50883"/>
    </source>
</evidence>
<reference evidence="2 3" key="1">
    <citation type="submission" date="2018-12" db="EMBL/GenBank/DDBJ databases">
        <authorList>
            <person name="Yu L."/>
        </authorList>
    </citation>
    <scope>NUCLEOTIDE SEQUENCE [LARGE SCALE GENOMIC DNA]</scope>
    <source>
        <strain evidence="2 3">11S</strain>
    </source>
</reference>
<dbReference type="SMART" id="SM00052">
    <property type="entry name" value="EAL"/>
    <property type="match status" value="1"/>
</dbReference>
<gene>
    <name evidence="2" type="ORF">EKG36_07510</name>
</gene>